<dbReference type="CDD" id="cd07249">
    <property type="entry name" value="MMCE"/>
    <property type="match status" value="1"/>
</dbReference>
<dbReference type="Gene3D" id="3.10.180.10">
    <property type="entry name" value="2,3-Dihydroxybiphenyl 1,2-Dioxygenase, domain 1"/>
    <property type="match status" value="1"/>
</dbReference>
<dbReference type="AlphaFoldDB" id="A0A0S8JZ10"/>
<reference evidence="5 6" key="1">
    <citation type="journal article" date="2015" name="Microbiome">
        <title>Genomic resolution of linkages in carbon, nitrogen, and sulfur cycling among widespread estuary sediment bacteria.</title>
        <authorList>
            <person name="Baker B.J."/>
            <person name="Lazar C.S."/>
            <person name="Teske A.P."/>
            <person name="Dick G.J."/>
        </authorList>
    </citation>
    <scope>NUCLEOTIDE SEQUENCE [LARGE SCALE GENOMIC DNA]</scope>
    <source>
        <strain evidence="5">SM1_77</strain>
    </source>
</reference>
<proteinExistence type="inferred from homology"/>
<evidence type="ECO:0000256" key="2">
    <source>
        <dbReference type="ARBA" id="ARBA00022723"/>
    </source>
</evidence>
<dbReference type="Pfam" id="PF13669">
    <property type="entry name" value="Glyoxalase_4"/>
    <property type="match status" value="1"/>
</dbReference>
<dbReference type="GO" id="GO:0004493">
    <property type="term" value="F:methylmalonyl-CoA epimerase activity"/>
    <property type="evidence" value="ECO:0007669"/>
    <property type="project" value="TreeGrafter"/>
</dbReference>
<dbReference type="InterPro" id="IPR029068">
    <property type="entry name" value="Glyas_Bleomycin-R_OHBP_Dase"/>
</dbReference>
<comment type="caution">
    <text evidence="5">The sequence shown here is derived from an EMBL/GenBank/DDBJ whole genome shotgun (WGS) entry which is preliminary data.</text>
</comment>
<feature type="domain" description="VOC" evidence="4">
    <location>
        <begin position="2"/>
        <end position="130"/>
    </location>
</feature>
<dbReference type="InterPro" id="IPR017515">
    <property type="entry name" value="MeMalonyl-CoA_epimerase"/>
</dbReference>
<organism evidence="5 6">
    <name type="scientific">candidate division WOR_3 bacterium SM1_77</name>
    <dbReference type="NCBI Taxonomy" id="1703778"/>
    <lineage>
        <taxon>Bacteria</taxon>
        <taxon>Bacteria division WOR-3</taxon>
    </lineage>
</organism>
<dbReference type="GO" id="GO:0046872">
    <property type="term" value="F:metal ion binding"/>
    <property type="evidence" value="ECO:0007669"/>
    <property type="project" value="UniProtKB-KW"/>
</dbReference>
<dbReference type="Proteomes" id="UP000050975">
    <property type="component" value="Unassembled WGS sequence"/>
</dbReference>
<keyword evidence="2" id="KW-0479">Metal-binding</keyword>
<dbReference type="PATRIC" id="fig|1703778.3.peg.1414"/>
<dbReference type="InterPro" id="IPR051785">
    <property type="entry name" value="MMCE/EMCE_epimerase"/>
</dbReference>
<evidence type="ECO:0000256" key="1">
    <source>
        <dbReference type="ARBA" id="ARBA00009308"/>
    </source>
</evidence>
<dbReference type="EMBL" id="LJVE01000024">
    <property type="protein sequence ID" value="KPL15092.1"/>
    <property type="molecule type" value="Genomic_DNA"/>
</dbReference>
<evidence type="ECO:0000259" key="4">
    <source>
        <dbReference type="PROSITE" id="PS51819"/>
    </source>
</evidence>
<gene>
    <name evidence="5" type="ORF">AMJ74_02145</name>
</gene>
<dbReference type="InterPro" id="IPR037523">
    <property type="entry name" value="VOC_core"/>
</dbReference>
<dbReference type="PANTHER" id="PTHR43048:SF3">
    <property type="entry name" value="METHYLMALONYL-COA EPIMERASE, MITOCHONDRIAL"/>
    <property type="match status" value="1"/>
</dbReference>
<keyword evidence="3" id="KW-0175">Coiled coil</keyword>
<feature type="coiled-coil region" evidence="3">
    <location>
        <begin position="74"/>
        <end position="101"/>
    </location>
</feature>
<protein>
    <submittedName>
        <fullName evidence="5">Methylmalonyl-CoA epimerase</fullName>
    </submittedName>
</protein>
<dbReference type="GO" id="GO:0046491">
    <property type="term" value="P:L-methylmalonyl-CoA metabolic process"/>
    <property type="evidence" value="ECO:0007669"/>
    <property type="project" value="TreeGrafter"/>
</dbReference>
<evidence type="ECO:0000313" key="5">
    <source>
        <dbReference type="EMBL" id="KPL15092.1"/>
    </source>
</evidence>
<evidence type="ECO:0000256" key="3">
    <source>
        <dbReference type="SAM" id="Coils"/>
    </source>
</evidence>
<dbReference type="NCBIfam" id="TIGR03081">
    <property type="entry name" value="metmalonyl_epim"/>
    <property type="match status" value="1"/>
</dbReference>
<dbReference type="SUPFAM" id="SSF54593">
    <property type="entry name" value="Glyoxalase/Bleomycin resistance protein/Dihydroxybiphenyl dioxygenase"/>
    <property type="match status" value="1"/>
</dbReference>
<dbReference type="PROSITE" id="PS51819">
    <property type="entry name" value="VOC"/>
    <property type="match status" value="1"/>
</dbReference>
<sequence>MKLNHIGIAVKSIEERLKIWRDIFGFRVDVIEEVPEQKVRVAILKSGALTIELLEPVTADSTIHRFIDRKGEGLHHLSFEVDDIEQKIEEYKKKNVKMIDDVPRKGAHGFRIAFIHPTSTGSVLIEISQKEEKN</sequence>
<name>A0A0S8JZ10_UNCW3</name>
<accession>A0A0S8JZ10</accession>
<comment type="similarity">
    <text evidence="1">Belongs to the methylmalonyl-CoA epimerase family.</text>
</comment>
<dbReference type="PANTHER" id="PTHR43048">
    <property type="entry name" value="METHYLMALONYL-COA EPIMERASE"/>
    <property type="match status" value="1"/>
</dbReference>
<evidence type="ECO:0000313" key="6">
    <source>
        <dbReference type="Proteomes" id="UP000050975"/>
    </source>
</evidence>